<feature type="region of interest" description="Disordered" evidence="1">
    <location>
        <begin position="1"/>
        <end position="68"/>
    </location>
</feature>
<accession>A0A512IFX1</accession>
<feature type="compositionally biased region" description="Basic and acidic residues" evidence="1">
    <location>
        <begin position="49"/>
        <end position="68"/>
    </location>
</feature>
<gene>
    <name evidence="2" type="ORF">KTU01_26800</name>
</gene>
<dbReference type="EMBL" id="BJZS01000090">
    <property type="protein sequence ID" value="GEO96557.1"/>
    <property type="molecule type" value="Genomic_DNA"/>
</dbReference>
<evidence type="ECO:0000313" key="2">
    <source>
        <dbReference type="EMBL" id="GEO96557.1"/>
    </source>
</evidence>
<sequence length="68" mass="8031">MAERGNTKHGSELDDQMKHEVEDALQARQPNHVEEHRQTEPWVDDTDDPEVRSSVEERERPERPEGRQ</sequence>
<reference evidence="2 3" key="1">
    <citation type="submission" date="2019-07" db="EMBL/GenBank/DDBJ databases">
        <title>Whole genome shotgun sequence of Kocuria turfanensis NBRC 107627.</title>
        <authorList>
            <person name="Hosoyama A."/>
            <person name="Uohara A."/>
            <person name="Ohji S."/>
            <person name="Ichikawa N."/>
        </authorList>
    </citation>
    <scope>NUCLEOTIDE SEQUENCE [LARGE SCALE GENOMIC DNA]</scope>
    <source>
        <strain evidence="2 3">NBRC 107627</strain>
    </source>
</reference>
<evidence type="ECO:0000313" key="3">
    <source>
        <dbReference type="Proteomes" id="UP000321103"/>
    </source>
</evidence>
<dbReference type="RefSeq" id="WP_062736263.1">
    <property type="nucleotide sequence ID" value="NZ_BJZS01000090.1"/>
</dbReference>
<evidence type="ECO:0000256" key="1">
    <source>
        <dbReference type="SAM" id="MobiDB-lite"/>
    </source>
</evidence>
<comment type="caution">
    <text evidence="2">The sequence shown here is derived from an EMBL/GenBank/DDBJ whole genome shotgun (WGS) entry which is preliminary data.</text>
</comment>
<protein>
    <submittedName>
        <fullName evidence="2">Uncharacterized protein</fullName>
    </submittedName>
</protein>
<name>A0A512IFX1_9MICC</name>
<feature type="compositionally biased region" description="Basic and acidic residues" evidence="1">
    <location>
        <begin position="1"/>
        <end position="22"/>
    </location>
</feature>
<proteinExistence type="predicted"/>
<dbReference type="Proteomes" id="UP000321103">
    <property type="component" value="Unassembled WGS sequence"/>
</dbReference>
<dbReference type="AlphaFoldDB" id="A0A512IFX1"/>
<dbReference type="STRING" id="388357.GCA_001580365_02803"/>
<keyword evidence="3" id="KW-1185">Reference proteome</keyword>
<organism evidence="2 3">
    <name type="scientific">Kocuria turfanensis</name>
    <dbReference type="NCBI Taxonomy" id="388357"/>
    <lineage>
        <taxon>Bacteria</taxon>
        <taxon>Bacillati</taxon>
        <taxon>Actinomycetota</taxon>
        <taxon>Actinomycetes</taxon>
        <taxon>Micrococcales</taxon>
        <taxon>Micrococcaceae</taxon>
        <taxon>Kocuria</taxon>
    </lineage>
</organism>